<dbReference type="SUPFAM" id="SSF52058">
    <property type="entry name" value="L domain-like"/>
    <property type="match status" value="1"/>
</dbReference>
<gene>
    <name evidence="1" type="ORF">MKW98_024665</name>
</gene>
<protein>
    <submittedName>
        <fullName evidence="1">Uncharacterized protein</fullName>
    </submittedName>
</protein>
<accession>A0AAD4X7Q6</accession>
<dbReference type="Gene3D" id="3.80.10.10">
    <property type="entry name" value="Ribonuclease Inhibitor"/>
    <property type="match status" value="1"/>
</dbReference>
<dbReference type="EMBL" id="JAJJMB010015449">
    <property type="protein sequence ID" value="KAI3854242.1"/>
    <property type="molecule type" value="Genomic_DNA"/>
</dbReference>
<comment type="caution">
    <text evidence="1">The sequence shown here is derived from an EMBL/GenBank/DDBJ whole genome shotgun (WGS) entry which is preliminary data.</text>
</comment>
<sequence>MFLFTFFGSMELKWLNKEQQQQQHIHGTLATTTDSNTSRKLLIHRIKLGNLWVVLLFLAHSATNRIITAKDHASTTVTALSGRDLSSNNFSGQVPFSVADLEHLLTLILTNNSFQGEIPSQLTW</sequence>
<name>A0AAD4X7Q6_9MAGN</name>
<evidence type="ECO:0000313" key="1">
    <source>
        <dbReference type="EMBL" id="KAI3854242.1"/>
    </source>
</evidence>
<evidence type="ECO:0000313" key="2">
    <source>
        <dbReference type="Proteomes" id="UP001202328"/>
    </source>
</evidence>
<dbReference type="Proteomes" id="UP001202328">
    <property type="component" value="Unassembled WGS sequence"/>
</dbReference>
<reference evidence="1" key="1">
    <citation type="submission" date="2022-04" db="EMBL/GenBank/DDBJ databases">
        <title>A functionally conserved STORR gene fusion in Papaver species that diverged 16.8 million years ago.</title>
        <authorList>
            <person name="Catania T."/>
        </authorList>
    </citation>
    <scope>NUCLEOTIDE SEQUENCE</scope>
    <source>
        <strain evidence="1">S-188037</strain>
    </source>
</reference>
<keyword evidence="2" id="KW-1185">Reference proteome</keyword>
<organism evidence="1 2">
    <name type="scientific">Papaver atlanticum</name>
    <dbReference type="NCBI Taxonomy" id="357466"/>
    <lineage>
        <taxon>Eukaryota</taxon>
        <taxon>Viridiplantae</taxon>
        <taxon>Streptophyta</taxon>
        <taxon>Embryophyta</taxon>
        <taxon>Tracheophyta</taxon>
        <taxon>Spermatophyta</taxon>
        <taxon>Magnoliopsida</taxon>
        <taxon>Ranunculales</taxon>
        <taxon>Papaveraceae</taxon>
        <taxon>Papaveroideae</taxon>
        <taxon>Papaver</taxon>
    </lineage>
</organism>
<dbReference type="AlphaFoldDB" id="A0AAD4X7Q6"/>
<dbReference type="InterPro" id="IPR032675">
    <property type="entry name" value="LRR_dom_sf"/>
</dbReference>
<proteinExistence type="predicted"/>